<organism evidence="2 3">
    <name type="scientific">Echria macrotheca</name>
    <dbReference type="NCBI Taxonomy" id="438768"/>
    <lineage>
        <taxon>Eukaryota</taxon>
        <taxon>Fungi</taxon>
        <taxon>Dikarya</taxon>
        <taxon>Ascomycota</taxon>
        <taxon>Pezizomycotina</taxon>
        <taxon>Sordariomycetes</taxon>
        <taxon>Sordariomycetidae</taxon>
        <taxon>Sordariales</taxon>
        <taxon>Schizotheciaceae</taxon>
        <taxon>Echria</taxon>
    </lineage>
</organism>
<name>A0AAJ0F9H3_9PEZI</name>
<comment type="caution">
    <text evidence="2">The sequence shown here is derived from an EMBL/GenBank/DDBJ whole genome shotgun (WGS) entry which is preliminary data.</text>
</comment>
<proteinExistence type="predicted"/>
<feature type="domain" description="Heterokaryon incompatibility" evidence="1">
    <location>
        <begin position="213"/>
        <end position="363"/>
    </location>
</feature>
<reference evidence="2" key="1">
    <citation type="submission" date="2023-06" db="EMBL/GenBank/DDBJ databases">
        <title>Genome-scale phylogeny and comparative genomics of the fungal order Sordariales.</title>
        <authorList>
            <consortium name="Lawrence Berkeley National Laboratory"/>
            <person name="Hensen N."/>
            <person name="Bonometti L."/>
            <person name="Westerberg I."/>
            <person name="Brannstrom I.O."/>
            <person name="Guillou S."/>
            <person name="Cros-Aarteil S."/>
            <person name="Calhoun S."/>
            <person name="Haridas S."/>
            <person name="Kuo A."/>
            <person name="Mondo S."/>
            <person name="Pangilinan J."/>
            <person name="Riley R."/>
            <person name="Labutti K."/>
            <person name="Andreopoulos B."/>
            <person name="Lipzen A."/>
            <person name="Chen C."/>
            <person name="Yanf M."/>
            <person name="Daum C."/>
            <person name="Ng V."/>
            <person name="Clum A."/>
            <person name="Steindorff A."/>
            <person name="Ohm R."/>
            <person name="Martin F."/>
            <person name="Silar P."/>
            <person name="Natvig D."/>
            <person name="Lalanne C."/>
            <person name="Gautier V."/>
            <person name="Ament-Velasquez S.L."/>
            <person name="Kruys A."/>
            <person name="Hutchinson M.I."/>
            <person name="Powell A.J."/>
            <person name="Barry K."/>
            <person name="Miller A.N."/>
            <person name="Grigoriev I.V."/>
            <person name="Debuchy R."/>
            <person name="Gladieux P."/>
            <person name="Thoren M.H."/>
            <person name="Johannesson H."/>
        </authorList>
    </citation>
    <scope>NUCLEOTIDE SEQUENCE</scope>
    <source>
        <strain evidence="2">PSN4</strain>
    </source>
</reference>
<dbReference type="Proteomes" id="UP001239445">
    <property type="component" value="Unassembled WGS sequence"/>
</dbReference>
<evidence type="ECO:0000313" key="3">
    <source>
        <dbReference type="Proteomes" id="UP001239445"/>
    </source>
</evidence>
<dbReference type="InterPro" id="IPR010730">
    <property type="entry name" value="HET"/>
</dbReference>
<dbReference type="PANTHER" id="PTHR33112:SF16">
    <property type="entry name" value="HETEROKARYON INCOMPATIBILITY DOMAIN-CONTAINING PROTEIN"/>
    <property type="match status" value="1"/>
</dbReference>
<keyword evidence="3" id="KW-1185">Reference proteome</keyword>
<dbReference type="EMBL" id="MU839828">
    <property type="protein sequence ID" value="KAK1759087.1"/>
    <property type="molecule type" value="Genomic_DNA"/>
</dbReference>
<gene>
    <name evidence="2" type="ORF">QBC47DRAFT_371047</name>
</gene>
<evidence type="ECO:0000313" key="2">
    <source>
        <dbReference type="EMBL" id="KAK1759087.1"/>
    </source>
</evidence>
<dbReference type="Pfam" id="PF06985">
    <property type="entry name" value="HET"/>
    <property type="match status" value="1"/>
</dbReference>
<dbReference type="AlphaFoldDB" id="A0AAJ0F9H3"/>
<protein>
    <submittedName>
        <fullName evidence="2">Heterokaryon incompatibility protein-domain-containing protein</fullName>
    </submittedName>
</protein>
<accession>A0AAJ0F9H3</accession>
<sequence length="724" mass="80624">MNPPVDQGEDCAICGTFVAALKTLYSKTLRSGIAPKRFDPKCPRWHHFDWTLRDRPPSLPRLSKSARSGCPRCALLKSAIVLPRRHPFGNASGASGTGEKPITLRFYCIGNPRITKTQMPLKDIQELFITVAASATETSPKSGLGTLHVLRSDDFAPFSDANVKLARDAIDGCVKIHQSCPGPEPTPAPLRLLNVMHGDHVKLEKTDGKNVTYAALSYCWGSSKAAESARTMADNVNERADGLALTSLPKTLRDAIAVTRLLKIRYLWIDALCIVQDCQREWTSEAQKMMEYYGHARVTIVPVEADSADSGMRTDRGTPVSCRVRGPWNSHCGSDLVLSGNPPGGKKSIAHSAWNKRGWTYQERLNSSRILYIFGHNMTLECREGFWDTLTTWSTHKREDWSRFLPTTGTEMSQTLERLNRDWFWLVQCYTERRLSNPKDRWFAFSGISHAFSRGSGRDVIAGLWKDRILEDIVSWRCRRKAPRKRSRKSSLGHSAASFRHGIPPVNSPHCFNCGTAECRSSASETPEGFSLPSWTWLGTQWSDKSGGVPLSKTAIEQIKEGPRSHLLDIIAADGDVQCVKLKISGLILPRNMVLDLLAHSRDLELSIQGLGPRDTGVAYLDDSYDTMYSCRCKVAHSTADCGSRNAVLELSPPVKAILIGIARFQAIPDASYWHFLLIQPTGSQQDGVDEYHRVGTMHFPADHVPKDVEDRLNIQKAKTFVLV</sequence>
<dbReference type="PANTHER" id="PTHR33112">
    <property type="entry name" value="DOMAIN PROTEIN, PUTATIVE-RELATED"/>
    <property type="match status" value="1"/>
</dbReference>
<evidence type="ECO:0000259" key="1">
    <source>
        <dbReference type="Pfam" id="PF06985"/>
    </source>
</evidence>